<evidence type="ECO:0000313" key="2">
    <source>
        <dbReference type="EMBL" id="AXE27436.1"/>
    </source>
</evidence>
<keyword evidence="3" id="KW-1185">Reference proteome</keyword>
<proteinExistence type="predicted"/>
<feature type="region of interest" description="Disordered" evidence="1">
    <location>
        <begin position="45"/>
        <end position="86"/>
    </location>
</feature>
<organism evidence="2 3">
    <name type="scientific">Streptomyces globosus</name>
    <dbReference type="NCBI Taxonomy" id="68209"/>
    <lineage>
        <taxon>Bacteria</taxon>
        <taxon>Bacillati</taxon>
        <taxon>Actinomycetota</taxon>
        <taxon>Actinomycetes</taxon>
        <taxon>Kitasatosporales</taxon>
        <taxon>Streptomycetaceae</taxon>
        <taxon>Streptomyces</taxon>
    </lineage>
</organism>
<dbReference type="OrthoDB" id="3632864at2"/>
<sequence>MALWCARLAGLRDQARVTGVGARLERDADRVRQGGSALRAVRKWLQEDGDPGGGADGPQRSWSDTGGAAMVGFPGSRRPPSAGAGRYACPSGRCDRVAGRDAQGHVPVCHAYGSAMRPAPPPPAGGAP</sequence>
<name>A0A344U965_9ACTN</name>
<protein>
    <submittedName>
        <fullName evidence="2">Uncharacterized protein</fullName>
    </submittedName>
</protein>
<gene>
    <name evidence="2" type="ORF">C0216_11370</name>
</gene>
<evidence type="ECO:0000256" key="1">
    <source>
        <dbReference type="SAM" id="MobiDB-lite"/>
    </source>
</evidence>
<dbReference type="Proteomes" id="UP000252004">
    <property type="component" value="Chromosome"/>
</dbReference>
<reference evidence="2 3" key="1">
    <citation type="submission" date="2018-01" db="EMBL/GenBank/DDBJ databases">
        <title>Draft genome Sequence of streptomyces globosus LZH-48.</title>
        <authorList>
            <person name="Ran K."/>
            <person name="Li Z."/>
            <person name="Wei S."/>
            <person name="Dong R."/>
        </authorList>
    </citation>
    <scope>NUCLEOTIDE SEQUENCE [LARGE SCALE GENOMIC DNA]</scope>
    <source>
        <strain evidence="2 3">LZH-48</strain>
    </source>
</reference>
<dbReference type="KEGG" id="sgz:C0216_11370"/>
<dbReference type="AlphaFoldDB" id="A0A344U965"/>
<accession>A0A344U965</accession>
<dbReference type="EMBL" id="CP030862">
    <property type="protein sequence ID" value="AXE27436.1"/>
    <property type="molecule type" value="Genomic_DNA"/>
</dbReference>
<evidence type="ECO:0000313" key="3">
    <source>
        <dbReference type="Proteomes" id="UP000252004"/>
    </source>
</evidence>